<organism evidence="1">
    <name type="scientific">marine sediment metagenome</name>
    <dbReference type="NCBI Taxonomy" id="412755"/>
    <lineage>
        <taxon>unclassified sequences</taxon>
        <taxon>metagenomes</taxon>
        <taxon>ecological metagenomes</taxon>
    </lineage>
</organism>
<protein>
    <recommendedName>
        <fullName evidence="2">Myb-like domain-containing protein</fullName>
    </recommendedName>
</protein>
<evidence type="ECO:0008006" key="2">
    <source>
        <dbReference type="Google" id="ProtNLM"/>
    </source>
</evidence>
<accession>X0VV32</accession>
<dbReference type="EMBL" id="BARS01034428">
    <property type="protein sequence ID" value="GAG22135.1"/>
    <property type="molecule type" value="Genomic_DNA"/>
</dbReference>
<gene>
    <name evidence="1" type="ORF">S01H1_53186</name>
</gene>
<proteinExistence type="predicted"/>
<name>X0VV32_9ZZZZ</name>
<reference evidence="1" key="1">
    <citation type="journal article" date="2014" name="Front. Microbiol.">
        <title>High frequency of phylogenetically diverse reductive dehalogenase-homologous genes in deep subseafloor sedimentary metagenomes.</title>
        <authorList>
            <person name="Kawai M."/>
            <person name="Futagami T."/>
            <person name="Toyoda A."/>
            <person name="Takaki Y."/>
            <person name="Nishi S."/>
            <person name="Hori S."/>
            <person name="Arai W."/>
            <person name="Tsubouchi T."/>
            <person name="Morono Y."/>
            <person name="Uchiyama I."/>
            <person name="Ito T."/>
            <person name="Fujiyama A."/>
            <person name="Inagaki F."/>
            <person name="Takami H."/>
        </authorList>
    </citation>
    <scope>NUCLEOTIDE SEQUENCE</scope>
    <source>
        <strain evidence="1">Expedition CK06-06</strain>
    </source>
</reference>
<comment type="caution">
    <text evidence="1">The sequence shown here is derived from an EMBL/GenBank/DDBJ whole genome shotgun (WGS) entry which is preliminary data.</text>
</comment>
<dbReference type="AlphaFoldDB" id="X0VV32"/>
<sequence length="76" mass="9240">MPKPRNRHWTDEEAELLKTLWNDRKLTSQDIYDVLDRTRGSVTKKIDMLGLERRTFLESKWKMEETLKRYKEVVEG</sequence>
<evidence type="ECO:0000313" key="1">
    <source>
        <dbReference type="EMBL" id="GAG22135.1"/>
    </source>
</evidence>